<comment type="similarity">
    <text evidence="1">Belongs to the membrane fusion protein (MFP) (TC 8.A.1) family.</text>
</comment>
<dbReference type="PANTHER" id="PTHR30469">
    <property type="entry name" value="MULTIDRUG RESISTANCE PROTEIN MDTA"/>
    <property type="match status" value="1"/>
</dbReference>
<reference evidence="4 5" key="1">
    <citation type="submission" date="2015-09" db="EMBL/GenBank/DDBJ databases">
        <title>Complete genome sequence of Defluviimonas alba cai42t isolated from an oilfield in Xinjiang.</title>
        <authorList>
            <person name="Geng S."/>
            <person name="Pan X."/>
            <person name="Wu X."/>
        </authorList>
    </citation>
    <scope>NUCLEOTIDE SEQUENCE [LARGE SCALE GENOMIC DNA]</scope>
    <source>
        <strain evidence="5">cai42</strain>
    </source>
</reference>
<keyword evidence="2" id="KW-0472">Membrane</keyword>
<evidence type="ECO:0000256" key="1">
    <source>
        <dbReference type="ARBA" id="ARBA00009477"/>
    </source>
</evidence>
<protein>
    <submittedName>
        <fullName evidence="4">Secretion protein HlyD family protein</fullName>
    </submittedName>
</protein>
<dbReference type="GO" id="GO:1990281">
    <property type="term" value="C:efflux pump complex"/>
    <property type="evidence" value="ECO:0007669"/>
    <property type="project" value="TreeGrafter"/>
</dbReference>
<feature type="domain" description="CusB-like beta-barrel" evidence="3">
    <location>
        <begin position="268"/>
        <end position="341"/>
    </location>
</feature>
<dbReference type="STRING" id="1335048.AKL17_3892"/>
<dbReference type="Pfam" id="PF25954">
    <property type="entry name" value="Beta-barrel_RND_2"/>
    <property type="match status" value="1"/>
</dbReference>
<dbReference type="InterPro" id="IPR058792">
    <property type="entry name" value="Beta-barrel_RND_2"/>
</dbReference>
<dbReference type="NCBIfam" id="TIGR01730">
    <property type="entry name" value="RND_mfp"/>
    <property type="match status" value="1"/>
</dbReference>
<accession>A0A159Z8Y6</accession>
<dbReference type="AlphaFoldDB" id="A0A159Z8Y6"/>
<proteinExistence type="inferred from homology"/>
<dbReference type="Gene3D" id="2.40.30.170">
    <property type="match status" value="1"/>
</dbReference>
<dbReference type="Gene3D" id="2.40.50.100">
    <property type="match status" value="1"/>
</dbReference>
<gene>
    <name evidence="4" type="ORF">AKL17_3892</name>
</gene>
<evidence type="ECO:0000256" key="2">
    <source>
        <dbReference type="SAM" id="Phobius"/>
    </source>
</evidence>
<evidence type="ECO:0000259" key="3">
    <source>
        <dbReference type="Pfam" id="PF25954"/>
    </source>
</evidence>
<sequence length="350" mass="36227">MTSETPPFAEALRSLTLAPSADPAPPPGRSARRRILLAASLAGAGIALSLAIGRAVMPDTAAEPVLLAAATAPPTMADSVQSVLPRREVTGSGYVVAPDETAVFALYEGRITGILVAPGDRVAAGQVLVTLADATAGFALEQAQAARAAAELVLAARRIELAQAEISLGRISALATRRAVSLQEHDEAQTARDLAANGVLQARQSLKDADLVVRMAQDRVAELTIRAPIPGTVTRMAAHLGDSVLGRADAVREDQSLLTITDTSRLVIDADVAEASLSILHPGLRGEAILDSYPGHPFAVEILRIAPVIFPAKGTVSLRLGLTAPPAGIRPAMAARIRIPTESQPGEGPQ</sequence>
<keyword evidence="5" id="KW-1185">Reference proteome</keyword>
<keyword evidence="2" id="KW-1133">Transmembrane helix</keyword>
<evidence type="ECO:0000313" key="4">
    <source>
        <dbReference type="EMBL" id="AMY71114.1"/>
    </source>
</evidence>
<dbReference type="EMBL" id="CP012661">
    <property type="protein sequence ID" value="AMY71114.1"/>
    <property type="molecule type" value="Genomic_DNA"/>
</dbReference>
<organism evidence="4 5">
    <name type="scientific">Frigidibacter mobilis</name>
    <dbReference type="NCBI Taxonomy" id="1335048"/>
    <lineage>
        <taxon>Bacteria</taxon>
        <taxon>Pseudomonadati</taxon>
        <taxon>Pseudomonadota</taxon>
        <taxon>Alphaproteobacteria</taxon>
        <taxon>Rhodobacterales</taxon>
        <taxon>Paracoccaceae</taxon>
        <taxon>Frigidibacter</taxon>
    </lineage>
</organism>
<name>A0A159Z8Y6_9RHOB</name>
<dbReference type="PATRIC" id="fig|1335048.3.peg.4034"/>
<feature type="transmembrane region" description="Helical" evidence="2">
    <location>
        <begin position="35"/>
        <end position="57"/>
    </location>
</feature>
<dbReference type="GO" id="GO:0015562">
    <property type="term" value="F:efflux transmembrane transporter activity"/>
    <property type="evidence" value="ECO:0007669"/>
    <property type="project" value="TreeGrafter"/>
</dbReference>
<dbReference type="SUPFAM" id="SSF111369">
    <property type="entry name" value="HlyD-like secretion proteins"/>
    <property type="match status" value="1"/>
</dbReference>
<dbReference type="PANTHER" id="PTHR30469:SF15">
    <property type="entry name" value="HLYD FAMILY OF SECRETION PROTEINS"/>
    <property type="match status" value="1"/>
</dbReference>
<evidence type="ECO:0000313" key="5">
    <source>
        <dbReference type="Proteomes" id="UP000076128"/>
    </source>
</evidence>
<dbReference type="InterPro" id="IPR006143">
    <property type="entry name" value="RND_pump_MFP"/>
</dbReference>
<keyword evidence="2" id="KW-0812">Transmembrane</keyword>
<dbReference type="Proteomes" id="UP000076128">
    <property type="component" value="Chromosome"/>
</dbReference>
<dbReference type="KEGG" id="daa:AKL17_3892"/>